<dbReference type="EMBL" id="SNRY01000056">
    <property type="protein sequence ID" value="KAA6348964.1"/>
    <property type="molecule type" value="Genomic_DNA"/>
</dbReference>
<proteinExistence type="predicted"/>
<comment type="caution">
    <text evidence="1">The sequence shown here is derived from an EMBL/GenBank/DDBJ whole genome shotgun (WGS) entry which is preliminary data.</text>
</comment>
<sequence>MTVCYLIEESILDTLTVVNEVHALMGMLPEKIVTDNEQVRFSGKDYKKLLKGLIDEKTYITNNIIL</sequence>
<reference evidence="1" key="1">
    <citation type="submission" date="2019-03" db="EMBL/GenBank/DDBJ databases">
        <title>Single cell metagenomics reveals metabolic interactions within the superorganism composed of flagellate Streblomastix strix and complex community of Bacteroidetes bacteria on its surface.</title>
        <authorList>
            <person name="Treitli S.C."/>
            <person name="Kolisko M."/>
            <person name="Husnik F."/>
            <person name="Keeling P."/>
            <person name="Hampl V."/>
        </authorList>
    </citation>
    <scope>NUCLEOTIDE SEQUENCE</scope>
    <source>
        <strain evidence="1">STM</strain>
    </source>
</reference>
<evidence type="ECO:0000313" key="1">
    <source>
        <dbReference type="EMBL" id="KAA6348964.1"/>
    </source>
</evidence>
<name>A0A5J4SS09_9ZZZZ</name>
<organism evidence="1">
    <name type="scientific">termite gut metagenome</name>
    <dbReference type="NCBI Taxonomy" id="433724"/>
    <lineage>
        <taxon>unclassified sequences</taxon>
        <taxon>metagenomes</taxon>
        <taxon>organismal metagenomes</taxon>
    </lineage>
</organism>
<dbReference type="AlphaFoldDB" id="A0A5J4SS09"/>
<protein>
    <submittedName>
        <fullName evidence="1">Uncharacterized protein</fullName>
    </submittedName>
</protein>
<accession>A0A5J4SS09</accession>
<gene>
    <name evidence="1" type="ORF">EZS27_003564</name>
</gene>